<comment type="caution">
    <text evidence="1">The sequence shown here is derived from an EMBL/GenBank/DDBJ whole genome shotgun (WGS) entry which is preliminary data.</text>
</comment>
<protein>
    <submittedName>
        <fullName evidence="1">Uncharacterized protein</fullName>
    </submittedName>
</protein>
<dbReference type="AlphaFoldDB" id="A0A921LQQ2"/>
<proteinExistence type="predicted"/>
<evidence type="ECO:0000313" key="2">
    <source>
        <dbReference type="Proteomes" id="UP000746751"/>
    </source>
</evidence>
<dbReference type="Proteomes" id="UP000746751">
    <property type="component" value="Unassembled WGS sequence"/>
</dbReference>
<reference evidence="1" key="2">
    <citation type="submission" date="2021-09" db="EMBL/GenBank/DDBJ databases">
        <authorList>
            <person name="Gilroy R."/>
        </authorList>
    </citation>
    <scope>NUCLEOTIDE SEQUENCE</scope>
    <source>
        <strain evidence="1">ChiGjej2B2-7701</strain>
    </source>
</reference>
<dbReference type="EMBL" id="DYVF01000020">
    <property type="protein sequence ID" value="HJG30220.1"/>
    <property type="molecule type" value="Genomic_DNA"/>
</dbReference>
<reference evidence="1" key="1">
    <citation type="journal article" date="2021" name="PeerJ">
        <title>Extensive microbial diversity within the chicken gut microbiome revealed by metagenomics and culture.</title>
        <authorList>
            <person name="Gilroy R."/>
            <person name="Ravi A."/>
            <person name="Getino M."/>
            <person name="Pursley I."/>
            <person name="Horton D.L."/>
            <person name="Alikhan N.F."/>
            <person name="Baker D."/>
            <person name="Gharbi K."/>
            <person name="Hall N."/>
            <person name="Watson M."/>
            <person name="Adriaenssens E.M."/>
            <person name="Foster-Nyarko E."/>
            <person name="Jarju S."/>
            <person name="Secka A."/>
            <person name="Antonio M."/>
            <person name="Oren A."/>
            <person name="Chaudhuri R.R."/>
            <person name="La Ragione R."/>
            <person name="Hildebrand F."/>
            <person name="Pallen M.J."/>
        </authorList>
    </citation>
    <scope>NUCLEOTIDE SEQUENCE</scope>
    <source>
        <strain evidence="1">ChiGjej2B2-7701</strain>
    </source>
</reference>
<evidence type="ECO:0000313" key="1">
    <source>
        <dbReference type="EMBL" id="HJG30220.1"/>
    </source>
</evidence>
<accession>A0A921LQQ2</accession>
<sequence length="92" mass="10105">MDIRSAREAGRAAVEIVTELIPEAKYAALEGIEVNDETNSWDVVVGYVLSSEIPQAALAALSSNQGRRTYKLIVLDKTTLELQKMEPYHVSA</sequence>
<gene>
    <name evidence="1" type="ORF">K8U80_02360</name>
</gene>
<organism evidence="1 2">
    <name type="scientific">Collinsella ihumii</name>
    <dbReference type="NCBI Taxonomy" id="1720204"/>
    <lineage>
        <taxon>Bacteria</taxon>
        <taxon>Bacillati</taxon>
        <taxon>Actinomycetota</taxon>
        <taxon>Coriobacteriia</taxon>
        <taxon>Coriobacteriales</taxon>
        <taxon>Coriobacteriaceae</taxon>
        <taxon>Collinsella</taxon>
    </lineage>
</organism>
<name>A0A921LQQ2_9ACTN</name>